<dbReference type="GO" id="GO:0071470">
    <property type="term" value="P:cellular response to osmotic stress"/>
    <property type="evidence" value="ECO:0007669"/>
    <property type="project" value="InterPro"/>
</dbReference>
<evidence type="ECO:0000256" key="3">
    <source>
        <dbReference type="ARBA" id="ARBA00022989"/>
    </source>
</evidence>
<feature type="transmembrane region" description="Helical" evidence="5">
    <location>
        <begin position="28"/>
        <end position="53"/>
    </location>
</feature>
<evidence type="ECO:0000256" key="1">
    <source>
        <dbReference type="ARBA" id="ARBA00004370"/>
    </source>
</evidence>
<dbReference type="SUPFAM" id="SSF50182">
    <property type="entry name" value="Sm-like ribonucleoproteins"/>
    <property type="match status" value="1"/>
</dbReference>
<dbReference type="InterPro" id="IPR006685">
    <property type="entry name" value="MscS_channel_2nd"/>
</dbReference>
<evidence type="ECO:0000256" key="2">
    <source>
        <dbReference type="ARBA" id="ARBA00022692"/>
    </source>
</evidence>
<accession>A0A9D2UJY9</accession>
<dbReference type="InterPro" id="IPR010920">
    <property type="entry name" value="LSM_dom_sf"/>
</dbReference>
<feature type="transmembrane region" description="Helical" evidence="5">
    <location>
        <begin position="73"/>
        <end position="91"/>
    </location>
</feature>
<feature type="transmembrane region" description="Helical" evidence="5">
    <location>
        <begin position="172"/>
        <end position="199"/>
    </location>
</feature>
<comment type="subcellular location">
    <subcellularLocation>
        <location evidence="1">Membrane</location>
    </subcellularLocation>
</comment>
<gene>
    <name evidence="7" type="ORF">IAA93_08170</name>
</gene>
<evidence type="ECO:0000259" key="6">
    <source>
        <dbReference type="Pfam" id="PF00924"/>
    </source>
</evidence>
<dbReference type="Gene3D" id="2.30.30.60">
    <property type="match status" value="1"/>
</dbReference>
<feature type="transmembrane region" description="Helical" evidence="5">
    <location>
        <begin position="103"/>
        <end position="127"/>
    </location>
</feature>
<dbReference type="PANTHER" id="PTHR30414:SF0">
    <property type="entry name" value="MINICONDUCTANCE MECHANOSENSITIVE CHANNEL YBDG"/>
    <property type="match status" value="1"/>
</dbReference>
<feature type="domain" description="Mechanosensitive ion channel MscS" evidence="6">
    <location>
        <begin position="190"/>
        <end position="258"/>
    </location>
</feature>
<evidence type="ECO:0000313" key="7">
    <source>
        <dbReference type="EMBL" id="HJD53681.1"/>
    </source>
</evidence>
<dbReference type="InterPro" id="IPR023408">
    <property type="entry name" value="MscS_beta-dom_sf"/>
</dbReference>
<reference evidence="7" key="2">
    <citation type="submission" date="2021-04" db="EMBL/GenBank/DDBJ databases">
        <authorList>
            <person name="Gilroy R."/>
        </authorList>
    </citation>
    <scope>NUCLEOTIDE SEQUENCE</scope>
    <source>
        <strain evidence="7">MalCec1-1739</strain>
    </source>
</reference>
<proteinExistence type="predicted"/>
<dbReference type="GO" id="GO:0005886">
    <property type="term" value="C:plasma membrane"/>
    <property type="evidence" value="ECO:0007669"/>
    <property type="project" value="TreeGrafter"/>
</dbReference>
<evidence type="ECO:0000313" key="8">
    <source>
        <dbReference type="Proteomes" id="UP000787625"/>
    </source>
</evidence>
<dbReference type="InterPro" id="IPR030192">
    <property type="entry name" value="YbdG"/>
</dbReference>
<feature type="transmembrane region" description="Helical" evidence="5">
    <location>
        <begin position="148"/>
        <end position="166"/>
    </location>
</feature>
<name>A0A9D2UJY9_9BACT</name>
<sequence>MDNETNMIEGLLAELGYHKLQMTPLESIMVIAAIGVVATILFYVCKLAVIPLIRNITNRTKFTWDDHLFNDRVTTSICHIIPPTIFYWLLPFAFKQKTATYEILMTLIAVYLVAMFAKLVVAFITSLQIISEEHDNLKNKPLKGVYQMMKIVVVCASVIVAVGIIFDKDPASVLAGLGASAAVLMLVFKDTILGLVAGVQLSANDMLRPGDWIKMEKHGVDGIVFEVSLNTVKVRNWDMTVVTLPPYLLVSDSFQNWRGMWESKGRRIARPLLIDTNSIRFCTEAELDEYLRRGWLTPQRRAAEGGRVVNLAVYRDYIMQYLTANPTVSNDKLMMVRHQEMSGGGLPLQVYCFSVETGLRQYEEVQADVLEHLMAMLPAFGLKMFQRPSGEDVRHATCGIPTQAEDEVCNRVS</sequence>
<dbReference type="GO" id="GO:0008381">
    <property type="term" value="F:mechanosensitive monoatomic ion channel activity"/>
    <property type="evidence" value="ECO:0007669"/>
    <property type="project" value="InterPro"/>
</dbReference>
<protein>
    <submittedName>
        <fullName evidence="7">Mechanosensitive ion channel family protein</fullName>
    </submittedName>
</protein>
<organism evidence="7 8">
    <name type="scientific">Candidatus Avibacteroides avistercoris</name>
    <dbReference type="NCBI Taxonomy" id="2840690"/>
    <lineage>
        <taxon>Bacteria</taxon>
        <taxon>Pseudomonadati</taxon>
        <taxon>Bacteroidota</taxon>
        <taxon>Bacteroidia</taxon>
        <taxon>Bacteroidales</taxon>
        <taxon>Bacteroidaceae</taxon>
        <taxon>Bacteroidaceae incertae sedis</taxon>
        <taxon>Candidatus Avibacteroides</taxon>
    </lineage>
</organism>
<keyword evidence="4 5" id="KW-0472">Membrane</keyword>
<evidence type="ECO:0000256" key="4">
    <source>
        <dbReference type="ARBA" id="ARBA00023136"/>
    </source>
</evidence>
<reference evidence="7" key="1">
    <citation type="journal article" date="2021" name="PeerJ">
        <title>Extensive microbial diversity within the chicken gut microbiome revealed by metagenomics and culture.</title>
        <authorList>
            <person name="Gilroy R."/>
            <person name="Ravi A."/>
            <person name="Getino M."/>
            <person name="Pursley I."/>
            <person name="Horton D.L."/>
            <person name="Alikhan N.F."/>
            <person name="Baker D."/>
            <person name="Gharbi K."/>
            <person name="Hall N."/>
            <person name="Watson M."/>
            <person name="Adriaenssens E.M."/>
            <person name="Foster-Nyarko E."/>
            <person name="Jarju S."/>
            <person name="Secka A."/>
            <person name="Antonio M."/>
            <person name="Oren A."/>
            <person name="Chaudhuri R.R."/>
            <person name="La Ragione R."/>
            <person name="Hildebrand F."/>
            <person name="Pallen M.J."/>
        </authorList>
    </citation>
    <scope>NUCLEOTIDE SEQUENCE</scope>
    <source>
        <strain evidence="7">MalCec1-1739</strain>
    </source>
</reference>
<dbReference type="EMBL" id="DWUP01000193">
    <property type="protein sequence ID" value="HJD53681.1"/>
    <property type="molecule type" value="Genomic_DNA"/>
</dbReference>
<keyword evidence="3 5" id="KW-1133">Transmembrane helix</keyword>
<dbReference type="PANTHER" id="PTHR30414">
    <property type="entry name" value="MINICONDUCTANCE MECHANOSENSITIVE CHANNEL YBDG"/>
    <property type="match status" value="1"/>
</dbReference>
<keyword evidence="2 5" id="KW-0812">Transmembrane</keyword>
<dbReference type="Pfam" id="PF00924">
    <property type="entry name" value="MS_channel_2nd"/>
    <property type="match status" value="1"/>
</dbReference>
<dbReference type="AlphaFoldDB" id="A0A9D2UJY9"/>
<dbReference type="Proteomes" id="UP000787625">
    <property type="component" value="Unassembled WGS sequence"/>
</dbReference>
<comment type="caution">
    <text evidence="7">The sequence shown here is derived from an EMBL/GenBank/DDBJ whole genome shotgun (WGS) entry which is preliminary data.</text>
</comment>
<evidence type="ECO:0000256" key="5">
    <source>
        <dbReference type="SAM" id="Phobius"/>
    </source>
</evidence>